<evidence type="ECO:0000256" key="2">
    <source>
        <dbReference type="SAM" id="Phobius"/>
    </source>
</evidence>
<feature type="transmembrane region" description="Helical" evidence="2">
    <location>
        <begin position="23"/>
        <end position="44"/>
    </location>
</feature>
<reference evidence="3" key="1">
    <citation type="submission" date="2019-03" db="EMBL/GenBank/DDBJ databases">
        <authorList>
            <consortium name="Pathogen Informatics"/>
        </authorList>
    </citation>
    <scope>NUCLEOTIDE SEQUENCE</scope>
    <source>
        <strain evidence="3">Unknown</strain>
    </source>
</reference>
<gene>
    <name evidence="3" type="ORF">NCTC4101_02240</name>
</gene>
<feature type="region of interest" description="Disordered" evidence="1">
    <location>
        <begin position="754"/>
        <end position="776"/>
    </location>
</feature>
<sequence>MLNSRIYRKVATSFSSFIEQQKGVYGIIMGMITVFLLVIIGFTIDGSGILLDRARLSDSLEQATLAITSENNTYRNDEFVLGKVSTQNGQKVITRNNKQIKQRDEDIIKAYMTSYANSYSKVKSVDYHCDKETNRITCYAQGTLERNSLLPISINKNVFIPTHIDIGQYGSAFKEGKNASPLDIMFAVNFSSDMFSGIADNLPGPYCSGEYRWKSDNITIERHFEILKKCGNTPWATSIFESLKEYVNMLEIFKSQSNGQPNNNRIGLTAFTLGAQPINEGNNVCALPFKFPSNKKFNDPLVESQTFVSTKLRNNWEYKVTTVNLTNVKENLKEMLEKINRHLVTRTNNFDSMEPGILVAKYLPLSLDIWPEDLKQDFADGKQGKKRAWYDIRPEKQYLDLDLDSPNKAVYDTIDQIVAPTTREKYTAYRIIKASIEAKGKNYQPTASEKKSLSDALDALAQDKNVRGYGVNDEATRQSWLTLNKKNGTRVGLCFDYSKTNTTQDDSAWFTNLSDFTSKLDYNPRSTHMGGGKLGISGLLMGAYNMVANITALPKGSQNKKRVLVFVDAAIQDDISVFNTVTKIKKDSWQYTASINPYTTERGDLITINEDWTLKNSRYISSSWYFNRFNQKVDESYIQYRNVNPFYGLITPAFLKKGSSDDPASNSSYPSPAICDAIRARFMSSPFQDPALGLVDPEIVYIQYRSAKLGNSYRSQTDRYWEQCADKAFFIGISDNGAVDQSQDTEIQEYFKSLQEQSGTGSAGKEIDEVGRSLAK</sequence>
<accession>A0A486XG77</accession>
<organism evidence="3">
    <name type="scientific">uncultured Avibacterium sp</name>
    <dbReference type="NCBI Taxonomy" id="1936169"/>
    <lineage>
        <taxon>Bacteria</taxon>
        <taxon>Pseudomonadati</taxon>
        <taxon>Pseudomonadota</taxon>
        <taxon>Gammaproteobacteria</taxon>
        <taxon>Pasteurellales</taxon>
        <taxon>Pasteurellaceae</taxon>
        <taxon>Avibacterium</taxon>
        <taxon>environmental samples</taxon>
    </lineage>
</organism>
<name>A0A486XG77_9PAST</name>
<evidence type="ECO:0000313" key="3">
    <source>
        <dbReference type="EMBL" id="VGM96805.1"/>
    </source>
</evidence>
<keyword evidence="2" id="KW-1133">Transmembrane helix</keyword>
<dbReference type="EMBL" id="CAAHDN010000018">
    <property type="protein sequence ID" value="VGM96805.1"/>
    <property type="molecule type" value="Genomic_DNA"/>
</dbReference>
<protein>
    <submittedName>
        <fullName evidence="3">Flp pilus assembly protein TadG</fullName>
    </submittedName>
</protein>
<evidence type="ECO:0000256" key="1">
    <source>
        <dbReference type="SAM" id="MobiDB-lite"/>
    </source>
</evidence>
<feature type="compositionally biased region" description="Basic and acidic residues" evidence="1">
    <location>
        <begin position="765"/>
        <end position="776"/>
    </location>
</feature>
<proteinExistence type="predicted"/>
<keyword evidence="2" id="KW-0472">Membrane</keyword>
<keyword evidence="2" id="KW-0812">Transmembrane</keyword>
<dbReference type="AlphaFoldDB" id="A0A486XG77"/>